<accession>A0A9X2PZE5</accession>
<dbReference type="SUPFAM" id="SSF51735">
    <property type="entry name" value="NAD(P)-binding Rossmann-fold domains"/>
    <property type="match status" value="1"/>
</dbReference>
<protein>
    <submittedName>
        <fullName evidence="3">Voltage-gated potassium channel</fullName>
    </submittedName>
</protein>
<organism evidence="3 4">
    <name type="scientific">Salinibacter ruber</name>
    <dbReference type="NCBI Taxonomy" id="146919"/>
    <lineage>
        <taxon>Bacteria</taxon>
        <taxon>Pseudomonadati</taxon>
        <taxon>Rhodothermota</taxon>
        <taxon>Rhodothermia</taxon>
        <taxon>Rhodothermales</taxon>
        <taxon>Salinibacteraceae</taxon>
        <taxon>Salinibacter</taxon>
    </lineage>
</organism>
<keyword evidence="3" id="KW-0406">Ion transport</keyword>
<evidence type="ECO:0000256" key="1">
    <source>
        <dbReference type="SAM" id="Phobius"/>
    </source>
</evidence>
<dbReference type="PANTHER" id="PTHR43833">
    <property type="entry name" value="POTASSIUM CHANNEL PROTEIN 2-RELATED-RELATED"/>
    <property type="match status" value="1"/>
</dbReference>
<name>A0A9X2PZE5_9BACT</name>
<dbReference type="GO" id="GO:0034220">
    <property type="term" value="P:monoatomic ion transmembrane transport"/>
    <property type="evidence" value="ECO:0007669"/>
    <property type="project" value="UniProtKB-KW"/>
</dbReference>
<dbReference type="Proteomes" id="UP001155027">
    <property type="component" value="Unassembled WGS sequence"/>
</dbReference>
<evidence type="ECO:0000313" key="3">
    <source>
        <dbReference type="EMBL" id="MCS3679384.1"/>
    </source>
</evidence>
<feature type="domain" description="RCK N-terminal" evidence="2">
    <location>
        <begin position="121"/>
        <end position="234"/>
    </location>
</feature>
<dbReference type="RefSeq" id="WP_118841669.1">
    <property type="nucleotide sequence ID" value="NZ_CALTSG010000055.1"/>
</dbReference>
<comment type="caution">
    <text evidence="3">The sequence shown here is derived from an EMBL/GenBank/DDBJ whole genome shotgun (WGS) entry which is preliminary data.</text>
</comment>
<reference evidence="3" key="1">
    <citation type="submission" date="2022-08" db="EMBL/GenBank/DDBJ databases">
        <title>Genomic Encyclopedia of Type Strains, Phase V (KMG-V): Genome sequencing to study the core and pangenomes of soil and plant-associated prokaryotes.</title>
        <authorList>
            <person name="Whitman W."/>
        </authorList>
    </citation>
    <scope>NUCLEOTIDE SEQUENCE</scope>
    <source>
        <strain evidence="3">0</strain>
    </source>
</reference>
<dbReference type="Pfam" id="PF02254">
    <property type="entry name" value="TrkA_N"/>
    <property type="match status" value="1"/>
</dbReference>
<keyword evidence="3" id="KW-0813">Transport</keyword>
<dbReference type="PANTHER" id="PTHR43833:SF9">
    <property type="entry name" value="POTASSIUM CHANNEL PROTEIN YUGO-RELATED"/>
    <property type="match status" value="1"/>
</dbReference>
<keyword evidence="1" id="KW-0812">Transmembrane</keyword>
<keyword evidence="3" id="KW-0407">Ion channel</keyword>
<proteinExistence type="predicted"/>
<dbReference type="InterPro" id="IPR050721">
    <property type="entry name" value="Trk_Ktr_HKT_K-transport"/>
</dbReference>
<dbReference type="Gene3D" id="1.10.287.70">
    <property type="match status" value="1"/>
</dbReference>
<dbReference type="SUPFAM" id="SSF81324">
    <property type="entry name" value="Voltage-gated potassium channels"/>
    <property type="match status" value="1"/>
</dbReference>
<sequence>MPELTSHQKRILRYTSGALGVLGFYIFLVYTYFHFESFGSGQSEIGLGEAAWYVFLNPTGLGDTGTKLFPATVPGKLIGVVFALSGLSLIGLFVGKVTDMFNEYREHRKLGHYGTDIENHVVIIGWDRFSRKVVRQLILSGVSVAVVTDVKEEVDLIYEEFSGEEDVFVLYADYEEYDQFALANIDSAQQVFLNRRADTDTLITLLNFHNHFEDLDLKYVVRVKNEELIEAFEVEDIRVEAVSTFDVASALISSHIFEPDVATFGKDLIASAATEDDYEIQQFLVTDENPWAGSSFGKLYWELYENYEIIPIGLGKREKGSRELLELPEDDAPVEVGDYVIMIVSGDSAMSAEKTFGVKEGGYF</sequence>
<dbReference type="AlphaFoldDB" id="A0A9X2PZE5"/>
<dbReference type="GO" id="GO:0006813">
    <property type="term" value="P:potassium ion transport"/>
    <property type="evidence" value="ECO:0007669"/>
    <property type="project" value="InterPro"/>
</dbReference>
<keyword evidence="1" id="KW-0472">Membrane</keyword>
<gene>
    <name evidence="3" type="ORF">GGP71_003335</name>
</gene>
<evidence type="ECO:0000313" key="4">
    <source>
        <dbReference type="Proteomes" id="UP001155027"/>
    </source>
</evidence>
<feature type="transmembrane region" description="Helical" evidence="1">
    <location>
        <begin position="77"/>
        <end position="95"/>
    </location>
</feature>
<dbReference type="InterPro" id="IPR036291">
    <property type="entry name" value="NAD(P)-bd_dom_sf"/>
</dbReference>
<keyword evidence="1" id="KW-1133">Transmembrane helix</keyword>
<dbReference type="InterPro" id="IPR003148">
    <property type="entry name" value="RCK_N"/>
</dbReference>
<evidence type="ECO:0000259" key="2">
    <source>
        <dbReference type="Pfam" id="PF02254"/>
    </source>
</evidence>
<feature type="transmembrane region" description="Helical" evidence="1">
    <location>
        <begin position="12"/>
        <end position="33"/>
    </location>
</feature>
<dbReference type="Gene3D" id="3.40.50.720">
    <property type="entry name" value="NAD(P)-binding Rossmann-like Domain"/>
    <property type="match status" value="1"/>
</dbReference>
<dbReference type="EMBL" id="JANUAU010000021">
    <property type="protein sequence ID" value="MCS3679384.1"/>
    <property type="molecule type" value="Genomic_DNA"/>
</dbReference>